<dbReference type="InterPro" id="IPR004299">
    <property type="entry name" value="MBOAT_fam"/>
</dbReference>
<dbReference type="InterPro" id="IPR051085">
    <property type="entry name" value="MB_O-acyltransferase"/>
</dbReference>
<feature type="transmembrane region" description="Helical" evidence="8">
    <location>
        <begin position="327"/>
        <end position="344"/>
    </location>
</feature>
<dbReference type="PANTHER" id="PTHR13285:SF18">
    <property type="entry name" value="PROTEIN-CYSTEINE N-PALMITOYLTRANSFERASE RASP"/>
    <property type="match status" value="1"/>
</dbReference>
<evidence type="ECO:0000256" key="6">
    <source>
        <dbReference type="ARBA" id="ARBA00023136"/>
    </source>
</evidence>
<feature type="transmembrane region" description="Helical" evidence="8">
    <location>
        <begin position="7"/>
        <end position="24"/>
    </location>
</feature>
<feature type="transmembrane region" description="Helical" evidence="8">
    <location>
        <begin position="147"/>
        <end position="166"/>
    </location>
</feature>
<gene>
    <name evidence="9" type="ORF">A3B18_03580</name>
</gene>
<dbReference type="InterPro" id="IPR028362">
    <property type="entry name" value="AlgI"/>
</dbReference>
<feature type="transmembrane region" description="Helical" evidence="8">
    <location>
        <begin position="303"/>
        <end position="321"/>
    </location>
</feature>
<keyword evidence="5 8" id="KW-1133">Transmembrane helix</keyword>
<evidence type="ECO:0000256" key="1">
    <source>
        <dbReference type="ARBA" id="ARBA00004651"/>
    </source>
</evidence>
<dbReference type="Pfam" id="PF03062">
    <property type="entry name" value="MBOAT"/>
    <property type="match status" value="1"/>
</dbReference>
<keyword evidence="6 7" id="KW-0472">Membrane</keyword>
<comment type="caution">
    <text evidence="9">The sequence shown here is derived from an EMBL/GenBank/DDBJ whole genome shotgun (WGS) entry which is preliminary data.</text>
</comment>
<dbReference type="GO" id="GO:0016746">
    <property type="term" value="F:acyltransferase activity"/>
    <property type="evidence" value="ECO:0007669"/>
    <property type="project" value="UniProtKB-KW"/>
</dbReference>
<feature type="transmembrane region" description="Helical" evidence="8">
    <location>
        <begin position="220"/>
        <end position="240"/>
    </location>
</feature>
<comment type="subcellular location">
    <subcellularLocation>
        <location evidence="1">Cell membrane</location>
        <topology evidence="1">Multi-pass membrane protein</topology>
    </subcellularLocation>
</comment>
<evidence type="ECO:0000313" key="9">
    <source>
        <dbReference type="EMBL" id="OGF82399.1"/>
    </source>
</evidence>
<dbReference type="EMBL" id="MFIE01000019">
    <property type="protein sequence ID" value="OGF82399.1"/>
    <property type="molecule type" value="Genomic_DNA"/>
</dbReference>
<evidence type="ECO:0000256" key="3">
    <source>
        <dbReference type="ARBA" id="ARBA00022475"/>
    </source>
</evidence>
<dbReference type="AlphaFoldDB" id="A0A1F5X3C4"/>
<feature type="transmembrane region" description="Helical" evidence="8">
    <location>
        <begin position="456"/>
        <end position="476"/>
    </location>
</feature>
<feature type="transmembrane region" description="Helical" evidence="8">
    <location>
        <begin position="36"/>
        <end position="62"/>
    </location>
</feature>
<feature type="transmembrane region" description="Helical" evidence="8">
    <location>
        <begin position="99"/>
        <end position="126"/>
    </location>
</feature>
<evidence type="ECO:0000256" key="7">
    <source>
        <dbReference type="PIRNR" id="PIRNR016636"/>
    </source>
</evidence>
<organism evidence="9 10">
    <name type="scientific">Candidatus Giovannonibacteria bacterium RIFCSPLOWO2_01_FULL_46_13</name>
    <dbReference type="NCBI Taxonomy" id="1798352"/>
    <lineage>
        <taxon>Bacteria</taxon>
        <taxon>Candidatus Giovannoniibacteriota</taxon>
    </lineage>
</organism>
<feature type="transmembrane region" description="Helical" evidence="8">
    <location>
        <begin position="425"/>
        <end position="444"/>
    </location>
</feature>
<dbReference type="Proteomes" id="UP000178684">
    <property type="component" value="Unassembled WGS sequence"/>
</dbReference>
<evidence type="ECO:0000256" key="2">
    <source>
        <dbReference type="ARBA" id="ARBA00010323"/>
    </source>
</evidence>
<comment type="similarity">
    <text evidence="2 7">Belongs to the membrane-bound acyltransferase family.</text>
</comment>
<dbReference type="InterPro" id="IPR024194">
    <property type="entry name" value="Ac/AlaTfrase_AlgI/DltB"/>
</dbReference>
<proteinExistence type="inferred from homology"/>
<feature type="transmembrane region" description="Helical" evidence="8">
    <location>
        <begin position="365"/>
        <end position="383"/>
    </location>
</feature>
<name>A0A1F5X3C4_9BACT</name>
<reference evidence="9 10" key="1">
    <citation type="journal article" date="2016" name="Nat. Commun.">
        <title>Thousands of microbial genomes shed light on interconnected biogeochemical processes in an aquifer system.</title>
        <authorList>
            <person name="Anantharaman K."/>
            <person name="Brown C.T."/>
            <person name="Hug L.A."/>
            <person name="Sharon I."/>
            <person name="Castelle C.J."/>
            <person name="Probst A.J."/>
            <person name="Thomas B.C."/>
            <person name="Singh A."/>
            <person name="Wilkins M.J."/>
            <person name="Karaoz U."/>
            <person name="Brodie E.L."/>
            <person name="Williams K.H."/>
            <person name="Hubbard S.S."/>
            <person name="Banfield J.F."/>
        </authorList>
    </citation>
    <scope>NUCLEOTIDE SEQUENCE [LARGE SCALE GENOMIC DNA]</scope>
</reference>
<evidence type="ECO:0000313" key="10">
    <source>
        <dbReference type="Proteomes" id="UP000178684"/>
    </source>
</evidence>
<evidence type="ECO:0000256" key="5">
    <source>
        <dbReference type="ARBA" id="ARBA00022989"/>
    </source>
</evidence>
<dbReference type="PIRSF" id="PIRSF016636">
    <property type="entry name" value="AlgI_DltB"/>
    <property type="match status" value="1"/>
</dbReference>
<dbReference type="PANTHER" id="PTHR13285">
    <property type="entry name" value="ACYLTRANSFERASE"/>
    <property type="match status" value="1"/>
</dbReference>
<keyword evidence="7 9" id="KW-0808">Transferase</keyword>
<dbReference type="GO" id="GO:0042121">
    <property type="term" value="P:alginic acid biosynthetic process"/>
    <property type="evidence" value="ECO:0007669"/>
    <property type="project" value="InterPro"/>
</dbReference>
<feature type="transmembrane region" description="Helical" evidence="8">
    <location>
        <begin position="74"/>
        <end position="93"/>
    </location>
</feature>
<evidence type="ECO:0000256" key="4">
    <source>
        <dbReference type="ARBA" id="ARBA00022692"/>
    </source>
</evidence>
<accession>A0A1F5X3C4</accession>
<dbReference type="GO" id="GO:0005886">
    <property type="term" value="C:plasma membrane"/>
    <property type="evidence" value="ECO:0007669"/>
    <property type="project" value="UniProtKB-SubCell"/>
</dbReference>
<keyword evidence="4 8" id="KW-0812">Transmembrane</keyword>
<evidence type="ECO:0000256" key="8">
    <source>
        <dbReference type="SAM" id="Phobius"/>
    </source>
</evidence>
<keyword evidence="7" id="KW-0012">Acyltransferase</keyword>
<dbReference type="PIRSF" id="PIRSF500217">
    <property type="entry name" value="AlgI"/>
    <property type="match status" value="1"/>
</dbReference>
<protein>
    <submittedName>
        <fullName evidence="9">Alginate O-acetyltransferase</fullName>
    </submittedName>
</protein>
<sequence>MLFNSRTFLVFYIVVTSLYFLIPHRLRWLLLLAGSIVFYMAFVPAYILILGWTIVVDYFAGLFIEKATGQKRKLFLIVSLVSNVGVLAFFKYFNFLNESLTALLGTIGIANSVPFLTILLPIGLSFHTFQAMSYTIEVYRGRNAERNFGIFALYVMFYPQLVAGPIERPQNLLHQFYEKHEFDYRRMSDGIKLMLWGLFKKAVIADRLAILVDRVYADPLSYGGAHFIVATVFFAFQIYCDFSGYTDMARGAAHTMGFRLMENFLRPYHARSVQEFWRRWHISLTTWFRDYLYIPLGGNRVPLTRWYFNIFIVFLISGLWHGASWNFIIWGALHGLFLLMSISTKRIREAFVRAVRLDRVPVVHNLLQTLITFSLVAFAWIFFRASSLADALYIVFHLPEGVVSLFDITSLPQIFGGFRLRGVELTLAFFGLALLGIVEYLERFGSIRERIKRYPLWVRWSMAYALLAGAYFLGVYDDIEFIYFQF</sequence>
<keyword evidence="3 7" id="KW-1003">Cell membrane</keyword>